<dbReference type="GO" id="GO:0006565">
    <property type="term" value="P:L-serine catabolic process"/>
    <property type="evidence" value="ECO:0007669"/>
    <property type="project" value="TreeGrafter"/>
</dbReference>
<dbReference type="GO" id="GO:0009097">
    <property type="term" value="P:isoleucine biosynthetic process"/>
    <property type="evidence" value="ECO:0007669"/>
    <property type="project" value="TreeGrafter"/>
</dbReference>
<dbReference type="CDD" id="cd00170">
    <property type="entry name" value="SEC14"/>
    <property type="match status" value="1"/>
</dbReference>
<feature type="region of interest" description="Disordered" evidence="5">
    <location>
        <begin position="1"/>
        <end position="27"/>
    </location>
</feature>
<dbReference type="PANTHER" id="PTHR48078:SF19">
    <property type="entry name" value="ACT DOMAIN-CONTAINING PROTEIN"/>
    <property type="match status" value="1"/>
</dbReference>
<feature type="domain" description="PH" evidence="7">
    <location>
        <begin position="52"/>
        <end position="165"/>
    </location>
</feature>
<dbReference type="GO" id="GO:0003941">
    <property type="term" value="F:L-serine ammonia-lyase activity"/>
    <property type="evidence" value="ECO:0007669"/>
    <property type="project" value="TreeGrafter"/>
</dbReference>
<dbReference type="InterPro" id="IPR001926">
    <property type="entry name" value="TrpB-like_PALP"/>
</dbReference>
<dbReference type="SMART" id="SM00516">
    <property type="entry name" value="SEC14"/>
    <property type="match status" value="1"/>
</dbReference>
<dbReference type="InterPro" id="IPR005789">
    <property type="entry name" value="Thr_deHydtase_catblc"/>
</dbReference>
<dbReference type="Pfam" id="PF00291">
    <property type="entry name" value="PALP"/>
    <property type="match status" value="1"/>
</dbReference>
<reference evidence="9" key="1">
    <citation type="submission" date="2021-01" db="EMBL/GenBank/DDBJ databases">
        <title>Phytophthora aleatoria, a newly-described species from Pinus radiata is distinct from Phytophthora cactorum isolates based on comparative genomics.</title>
        <authorList>
            <person name="Mcdougal R."/>
            <person name="Panda P."/>
            <person name="Williams N."/>
            <person name="Studholme D.J."/>
        </authorList>
    </citation>
    <scope>NUCLEOTIDE SEQUENCE</scope>
    <source>
        <strain evidence="9">NZFS 3830</strain>
    </source>
</reference>
<dbReference type="GO" id="GO:0006567">
    <property type="term" value="P:L-threonine catabolic process"/>
    <property type="evidence" value="ECO:0007669"/>
    <property type="project" value="InterPro"/>
</dbReference>
<dbReference type="VEuPathDB" id="FungiDB:PC110_g1735"/>
<evidence type="ECO:0000313" key="10">
    <source>
        <dbReference type="Proteomes" id="UP000688947"/>
    </source>
</evidence>
<feature type="transmembrane region" description="Helical" evidence="6">
    <location>
        <begin position="347"/>
        <end position="367"/>
    </location>
</feature>
<keyword evidence="4" id="KW-0456">Lyase</keyword>
<dbReference type="VEuPathDB" id="FungiDB:PC110_g1736"/>
<feature type="transmembrane region" description="Helical" evidence="6">
    <location>
        <begin position="374"/>
        <end position="395"/>
    </location>
</feature>
<evidence type="ECO:0000256" key="5">
    <source>
        <dbReference type="SAM" id="MobiDB-lite"/>
    </source>
</evidence>
<comment type="caution">
    <text evidence="9">The sequence shown here is derived from an EMBL/GenBank/DDBJ whole genome shotgun (WGS) entry which is preliminary data.</text>
</comment>
<keyword evidence="3" id="KW-0663">Pyridoxal phosphate</keyword>
<dbReference type="CDD" id="cd04886">
    <property type="entry name" value="ACT_ThrD-II-like"/>
    <property type="match status" value="1"/>
</dbReference>
<evidence type="ECO:0008006" key="11">
    <source>
        <dbReference type="Google" id="ProtNLM"/>
    </source>
</evidence>
<dbReference type="CDD" id="cd01562">
    <property type="entry name" value="Thr-dehyd"/>
    <property type="match status" value="1"/>
</dbReference>
<dbReference type="FunFam" id="3.40.50.1100:FF:000007">
    <property type="entry name" value="L-threonine dehydratase catabolic TdcB"/>
    <property type="match status" value="1"/>
</dbReference>
<gene>
    <name evidence="9" type="ORF">JG687_00004034</name>
</gene>
<dbReference type="InterPro" id="IPR044561">
    <property type="entry name" value="ACT_ThrD-II-like"/>
</dbReference>
<dbReference type="EMBL" id="JAENGZ010000132">
    <property type="protein sequence ID" value="KAG6967888.1"/>
    <property type="molecule type" value="Genomic_DNA"/>
</dbReference>
<dbReference type="GO" id="GO:0004794">
    <property type="term" value="F:threonine deaminase activity"/>
    <property type="evidence" value="ECO:0007669"/>
    <property type="project" value="InterPro"/>
</dbReference>
<feature type="domain" description="CRAL-TRIO" evidence="8">
    <location>
        <begin position="518"/>
        <end position="687"/>
    </location>
</feature>
<accession>A0A8T1UU96</accession>
<dbReference type="PANTHER" id="PTHR48078">
    <property type="entry name" value="THREONINE DEHYDRATASE, MITOCHONDRIAL-RELATED"/>
    <property type="match status" value="1"/>
</dbReference>
<protein>
    <recommendedName>
        <fullName evidence="11">Threonine ammonia-lyase</fullName>
    </recommendedName>
</protein>
<evidence type="ECO:0000259" key="7">
    <source>
        <dbReference type="PROSITE" id="PS50003"/>
    </source>
</evidence>
<dbReference type="AlphaFoldDB" id="A0A8T1UU96"/>
<dbReference type="Pfam" id="PF00650">
    <property type="entry name" value="CRAL_TRIO"/>
    <property type="match status" value="1"/>
</dbReference>
<evidence type="ECO:0000256" key="4">
    <source>
        <dbReference type="ARBA" id="ARBA00023239"/>
    </source>
</evidence>
<keyword evidence="6" id="KW-0812">Transmembrane</keyword>
<evidence type="ECO:0000256" key="1">
    <source>
        <dbReference type="ARBA" id="ARBA00001933"/>
    </source>
</evidence>
<dbReference type="InterPro" id="IPR050147">
    <property type="entry name" value="Ser/Thr_Dehydratase"/>
</dbReference>
<dbReference type="PROSITE" id="PS50003">
    <property type="entry name" value="PH_DOMAIN"/>
    <property type="match status" value="1"/>
</dbReference>
<evidence type="ECO:0000256" key="6">
    <source>
        <dbReference type="SAM" id="Phobius"/>
    </source>
</evidence>
<dbReference type="InterPro" id="IPR001849">
    <property type="entry name" value="PH_domain"/>
</dbReference>
<dbReference type="SMART" id="SM00233">
    <property type="entry name" value="PH"/>
    <property type="match status" value="1"/>
</dbReference>
<evidence type="ECO:0000259" key="8">
    <source>
        <dbReference type="PROSITE" id="PS50191"/>
    </source>
</evidence>
<proteinExistence type="inferred from homology"/>
<sequence length="1171" mass="127424">MSSAPTSTTSSGGNVSPRLSRMSSSSGAFSTQSLQGFRTVSLPGLFPGTHLGILASGLLDKRRDGAVRGGWAKRLFILSTRSLHYYRKVEESELFGKERGQVLLSDIGYAKVVMPEDAPAGSVEPGHSSFFVGVLSKRKTLLLFLRADSFEYASSWVSIVNNAVHTGKSVNFAPRWTVETMQTFISAASGNFEEIEAAATTESPTEVAAAPTVTRPTPTVLVVSMVSGPISGLTTTERLVKRSVELNTELQLGPFEQKDTCVLVLSDGEELHIPQRLLGGDLQSLLTTSKQIELTTPPRCQPLRPHIVSMSKVFVSFRCVRAPPVQISRRDSGPQPVMSSLPSTFTVAFPGTLGGLFLISCLVSFYCATPFVGLMKITIVLGLILSVSQITQFVICLSEAQSQKRLSPVLSPIGGSRKAVAAVGNELVFLLTVDRMEVIEADQDKEPELSETASPVSDVDGVAETETNAISGGPIAFSPRFIAGEKGDEEKGRARYLATLEWRKENNIDNILVTPHPNFETIKKYYPQYFHGRTRDGLPVYYERPGKIDLPALKREGLSIDDLLRHYMYITEYLWRVVEPDDSGRSITVLDVTGIGMYDLGGEVLDFIKRASAFTGAHYPERSAHIFIINIPGWFNMIWRMVKPMIDPVTREKVHMLKGSAILKELETLIDLENIPSDFGGEGVALGDSDEEHALAAHVTPPASRTSGRRPRILLLTLAFAMSLTKLLLRRTATSRARSSLSLATRAFSDVPDVLPEPVYFEDISTASYRIRDGIQQTQCEYSPLLSQRMGIDLYLKKDHRQMTGSFKERGARNALLQLTDEEKKNGVVAASAGNHAQALAYHGQLLGIPVTCVMPKVAPLTKIARCRELGARVVLHGEHILEARDKAEDFVRDENMVYINGFDRPEIIAGAGTMGIEILNQVPDVDAIIVPVGGGGLIAGVALAVKTLSPKVQVIGVEPEYCSSFTEALRAGKPVNMPTQPTLADGLAVPCVGANAFEIARKYVDKVVTVSERSIALSVLRLVEMEKVVVEGGGASSLAALIDDKLPELKGKRVVLPLTGGNIDTPVLGRVIDRGLAADGRLVRFVATVSDRPGGIAQLTCFLRDFGVSVKDIYHERAWVHASISHVAVKCVVETQSSEHALKLKQHLEENGYPLIWESFAGHQTPAVEL</sequence>
<dbReference type="InterPro" id="IPR001251">
    <property type="entry name" value="CRAL-TRIO_dom"/>
</dbReference>
<dbReference type="Proteomes" id="UP000688947">
    <property type="component" value="Unassembled WGS sequence"/>
</dbReference>
<comment type="cofactor">
    <cofactor evidence="1">
        <name>pyridoxal 5'-phosphate</name>
        <dbReference type="ChEBI" id="CHEBI:597326"/>
    </cofactor>
</comment>
<dbReference type="NCBIfam" id="TIGR01127">
    <property type="entry name" value="ilvA_1Cterm"/>
    <property type="match status" value="1"/>
</dbReference>
<keyword evidence="6" id="KW-0472">Membrane</keyword>
<dbReference type="OrthoDB" id="4418812at2759"/>
<comment type="similarity">
    <text evidence="2">Belongs to the serine/threonine dehydratase family.</text>
</comment>
<evidence type="ECO:0000256" key="2">
    <source>
        <dbReference type="ARBA" id="ARBA00010869"/>
    </source>
</evidence>
<name>A0A8T1UU96_9STRA</name>
<keyword evidence="6" id="KW-1133">Transmembrane helix</keyword>
<dbReference type="PROSITE" id="PS50191">
    <property type="entry name" value="CRAL_TRIO"/>
    <property type="match status" value="1"/>
</dbReference>
<evidence type="ECO:0000256" key="3">
    <source>
        <dbReference type="ARBA" id="ARBA00022898"/>
    </source>
</evidence>
<organism evidence="9 10">
    <name type="scientific">Phytophthora cactorum</name>
    <dbReference type="NCBI Taxonomy" id="29920"/>
    <lineage>
        <taxon>Eukaryota</taxon>
        <taxon>Sar</taxon>
        <taxon>Stramenopiles</taxon>
        <taxon>Oomycota</taxon>
        <taxon>Peronosporomycetes</taxon>
        <taxon>Peronosporales</taxon>
        <taxon>Peronosporaceae</taxon>
        <taxon>Phytophthora</taxon>
    </lineage>
</organism>
<evidence type="ECO:0000313" key="9">
    <source>
        <dbReference type="EMBL" id="KAG6967888.1"/>
    </source>
</evidence>